<accession>A0AAD7KSL8</accession>
<reference evidence="7" key="1">
    <citation type="journal article" date="2023" name="Science">
        <title>Elucidation of the pathway for biosynthesis of saponin adjuvants from the soapbark tree.</title>
        <authorList>
            <person name="Reed J."/>
            <person name="Orme A."/>
            <person name="El-Demerdash A."/>
            <person name="Owen C."/>
            <person name="Martin L.B.B."/>
            <person name="Misra R.C."/>
            <person name="Kikuchi S."/>
            <person name="Rejzek M."/>
            <person name="Martin A.C."/>
            <person name="Harkess A."/>
            <person name="Leebens-Mack J."/>
            <person name="Louveau T."/>
            <person name="Stephenson M.J."/>
            <person name="Osbourn A."/>
        </authorList>
    </citation>
    <scope>NUCLEOTIDE SEQUENCE</scope>
    <source>
        <strain evidence="7">S10</strain>
    </source>
</reference>
<dbReference type="EMBL" id="JARAOO010000014">
    <property type="protein sequence ID" value="KAJ7944972.1"/>
    <property type="molecule type" value="Genomic_DNA"/>
</dbReference>
<feature type="compositionally biased region" description="Low complexity" evidence="5">
    <location>
        <begin position="615"/>
        <end position="626"/>
    </location>
</feature>
<feature type="compositionally biased region" description="Polar residues" evidence="5">
    <location>
        <begin position="778"/>
        <end position="789"/>
    </location>
</feature>
<feature type="region of interest" description="Disordered" evidence="5">
    <location>
        <begin position="719"/>
        <end position="834"/>
    </location>
</feature>
<dbReference type="AlphaFoldDB" id="A0AAD7KSL8"/>
<dbReference type="GO" id="GO:0008270">
    <property type="term" value="F:zinc ion binding"/>
    <property type="evidence" value="ECO:0007669"/>
    <property type="project" value="UniProtKB-KW"/>
</dbReference>
<dbReference type="Pfam" id="PF02891">
    <property type="entry name" value="zf-MIZ"/>
    <property type="match status" value="1"/>
</dbReference>
<feature type="compositionally biased region" description="Polar residues" evidence="5">
    <location>
        <begin position="604"/>
        <end position="614"/>
    </location>
</feature>
<evidence type="ECO:0000256" key="1">
    <source>
        <dbReference type="ARBA" id="ARBA00022723"/>
    </source>
</evidence>
<dbReference type="GO" id="GO:0061665">
    <property type="term" value="F:SUMO ligase activity"/>
    <property type="evidence" value="ECO:0007669"/>
    <property type="project" value="TreeGrafter"/>
</dbReference>
<evidence type="ECO:0000259" key="6">
    <source>
        <dbReference type="PROSITE" id="PS51044"/>
    </source>
</evidence>
<evidence type="ECO:0000256" key="5">
    <source>
        <dbReference type="SAM" id="MobiDB-lite"/>
    </source>
</evidence>
<organism evidence="7 8">
    <name type="scientific">Quillaja saponaria</name>
    <name type="common">Soap bark tree</name>
    <dbReference type="NCBI Taxonomy" id="32244"/>
    <lineage>
        <taxon>Eukaryota</taxon>
        <taxon>Viridiplantae</taxon>
        <taxon>Streptophyta</taxon>
        <taxon>Embryophyta</taxon>
        <taxon>Tracheophyta</taxon>
        <taxon>Spermatophyta</taxon>
        <taxon>Magnoliopsida</taxon>
        <taxon>eudicotyledons</taxon>
        <taxon>Gunneridae</taxon>
        <taxon>Pentapetalae</taxon>
        <taxon>rosids</taxon>
        <taxon>fabids</taxon>
        <taxon>Fabales</taxon>
        <taxon>Quillajaceae</taxon>
        <taxon>Quillaja</taxon>
    </lineage>
</organism>
<name>A0AAD7KSL8_QUISA</name>
<dbReference type="GO" id="GO:0000785">
    <property type="term" value="C:chromatin"/>
    <property type="evidence" value="ECO:0007669"/>
    <property type="project" value="TreeGrafter"/>
</dbReference>
<feature type="region of interest" description="Disordered" evidence="5">
    <location>
        <begin position="604"/>
        <end position="626"/>
    </location>
</feature>
<keyword evidence="7" id="KW-0436">Ligase</keyword>
<evidence type="ECO:0000313" key="8">
    <source>
        <dbReference type="Proteomes" id="UP001163823"/>
    </source>
</evidence>
<dbReference type="GO" id="GO:0016925">
    <property type="term" value="P:protein sumoylation"/>
    <property type="evidence" value="ECO:0007669"/>
    <property type="project" value="TreeGrafter"/>
</dbReference>
<evidence type="ECO:0000256" key="3">
    <source>
        <dbReference type="ARBA" id="ARBA00022833"/>
    </source>
</evidence>
<dbReference type="InterPro" id="IPR013083">
    <property type="entry name" value="Znf_RING/FYVE/PHD"/>
</dbReference>
<comment type="caution">
    <text evidence="7">The sequence shown here is derived from an EMBL/GenBank/DDBJ whole genome shotgun (WGS) entry which is preliminary data.</text>
</comment>
<evidence type="ECO:0000313" key="7">
    <source>
        <dbReference type="EMBL" id="KAJ7944972.1"/>
    </source>
</evidence>
<dbReference type="CDD" id="cd16650">
    <property type="entry name" value="SP-RING_PIAS-like"/>
    <property type="match status" value="1"/>
</dbReference>
<keyword evidence="2 4" id="KW-0863">Zinc-finger</keyword>
<dbReference type="PANTHER" id="PTHR10782">
    <property type="entry name" value="ZINC FINGER MIZ DOMAIN-CONTAINING PROTEIN"/>
    <property type="match status" value="1"/>
</dbReference>
<keyword evidence="3" id="KW-0862">Zinc</keyword>
<dbReference type="PROSITE" id="PS51044">
    <property type="entry name" value="ZF_SP_RING"/>
    <property type="match status" value="1"/>
</dbReference>
<proteinExistence type="predicted"/>
<sequence length="907" mass="99061">MPVMSGTMLTPPPASGTFSGPSIGLGNQLSPSVVNSFRVGAVTEKLAVHVQPGYQGEAAEFFNLCLSLSRGIDYAIANNEIPGNVQDLPKLLKQICQRKNDLFLQAGIMVLMVSVKNASKIGWFPKKESDELLSLANEIGRSYCNMGDVNDGPSNCDPTVSTIMERYYPRMRMGCVLASLEVKPGYGAFMIDFHISKNTEHSPQEKIQLFVAQTDSTETSACLINPQQVNFLLNGKAIEKRTNPLMDPGPQMPTNVTAMLKYGTNLLQAVGQFNGHYAILVAYMSWIASPNTPVLQDYAQHPVSVLDLDAEIIEGPSRISLNCPISYTRIKIPVKGRLCKHLRCFDFSNFVNINSRRPSWRCPHCNQYVCYSDLRLDRNMVEVLREVVENVVEVIICADGSWKAVLENDDLMDKTHNKTHNYEKEQTEPLKSASSQKALSNVLDLTEDDDQMDIMNTCEAEDRKPLLTNLQNQSINHIGINQNVHARVEDDFWSGVYFSPGSVVSSGRSDPQGVGGISQSIPANFVQPPVLTDAISPALNREAEGHGNAYVTNSVMQNQFSTPNNYHLQQLNFLNSVGNNEYGRSQLIPRHIGRTPVAVQALPAQSQALGPQQRSRPSFSSLTSSSSSVTAHSSISTLPAVDGIDAILSDTERQQHFCRPPMNPLQVSDIASVASQRHSTAQNQAPLAATVPVPSQLRNVYRTLSRPLSDFRNSHLQQTFNSRTSQSAAQPASITRQASHLQRSQIQQGGAQVGIGHAVTSGSSQHPGVMAAAHMARQSPSVPVQNQASRVPGSFNVDSFRTPAGMAQSLSRTDGLPEESWRPTGRMRGSLSGRPYSDALRELIIQPTQSVQTARSQTVHPSGIQPTQPDQTTILQSIPPPVVPSQLQVLLANNRGAHDPQSQNISG</sequence>
<feature type="domain" description="SP-RING-type" evidence="6">
    <location>
        <begin position="308"/>
        <end position="389"/>
    </location>
</feature>
<dbReference type="PANTHER" id="PTHR10782:SF4">
    <property type="entry name" value="TONALLI, ISOFORM E"/>
    <property type="match status" value="1"/>
</dbReference>
<gene>
    <name evidence="7" type="ORF">O6P43_034283</name>
</gene>
<feature type="compositionally biased region" description="Low complexity" evidence="5">
    <location>
        <begin position="745"/>
        <end position="759"/>
    </location>
</feature>
<evidence type="ECO:0000256" key="4">
    <source>
        <dbReference type="PROSITE-ProRule" id="PRU00452"/>
    </source>
</evidence>
<feature type="region of interest" description="Disordered" evidence="5">
    <location>
        <begin position="848"/>
        <end position="873"/>
    </location>
</feature>
<evidence type="ECO:0000256" key="2">
    <source>
        <dbReference type="ARBA" id="ARBA00022771"/>
    </source>
</evidence>
<dbReference type="Gene3D" id="3.30.40.10">
    <property type="entry name" value="Zinc/RING finger domain, C3HC4 (zinc finger)"/>
    <property type="match status" value="1"/>
</dbReference>
<dbReference type="GO" id="GO:0016874">
    <property type="term" value="F:ligase activity"/>
    <property type="evidence" value="ECO:0007669"/>
    <property type="project" value="UniProtKB-KW"/>
</dbReference>
<dbReference type="Proteomes" id="UP001163823">
    <property type="component" value="Chromosome 14"/>
</dbReference>
<keyword evidence="1" id="KW-0479">Metal-binding</keyword>
<dbReference type="KEGG" id="qsa:O6P43_034283"/>
<feature type="compositionally biased region" description="Polar residues" evidence="5">
    <location>
        <begin position="719"/>
        <end position="744"/>
    </location>
</feature>
<dbReference type="InterPro" id="IPR004181">
    <property type="entry name" value="Znf_MIZ"/>
</dbReference>
<protein>
    <submittedName>
        <fullName evidence="7">E4 SUMO-protein ligase PIAL2</fullName>
    </submittedName>
</protein>
<keyword evidence="8" id="KW-1185">Reference proteome</keyword>